<dbReference type="Proteomes" id="UP000521943">
    <property type="component" value="Unassembled WGS sequence"/>
</dbReference>
<reference evidence="1 2" key="1">
    <citation type="submission" date="2020-07" db="EMBL/GenBank/DDBJ databases">
        <title>Comparative genomics of pyrophilous fungi reveals a link between fire events and developmental genes.</title>
        <authorList>
            <consortium name="DOE Joint Genome Institute"/>
            <person name="Steindorff A.S."/>
            <person name="Carver A."/>
            <person name="Calhoun S."/>
            <person name="Stillman K."/>
            <person name="Liu H."/>
            <person name="Lipzen A."/>
            <person name="Pangilinan J."/>
            <person name="Labutti K."/>
            <person name="Bruns T.D."/>
            <person name="Grigoriev I.V."/>
        </authorList>
    </citation>
    <scope>NUCLEOTIDE SEQUENCE [LARGE SCALE GENOMIC DNA]</scope>
    <source>
        <strain evidence="1 2">CBS 144469</strain>
    </source>
</reference>
<dbReference type="OrthoDB" id="3264871at2759"/>
<sequence length="173" mass="20161">MVTAYVATSNTPYVGKGRSTIGDFILEFPELQEKFRVRALALERALKDARADRSPTNNPQTLWKKFKEDLLAIAKEFSRKRVALIDREIDMWQKRKEAIHNLENLEEQEDELILLDEIEDNITDLLAAKTLPQKTKMEARHHFVAETNTKYDYILHSEKKPRDTIPRLRKAGV</sequence>
<dbReference type="EMBL" id="JACGCI010000091">
    <property type="protein sequence ID" value="KAF6746601.1"/>
    <property type="molecule type" value="Genomic_DNA"/>
</dbReference>
<gene>
    <name evidence="1" type="ORF">DFP72DRAFT_1076282</name>
</gene>
<protein>
    <submittedName>
        <fullName evidence="1">Uncharacterized protein</fullName>
    </submittedName>
</protein>
<accession>A0A8H6LZB5</accession>
<dbReference type="AlphaFoldDB" id="A0A8H6LZB5"/>
<evidence type="ECO:0000313" key="2">
    <source>
        <dbReference type="Proteomes" id="UP000521943"/>
    </source>
</evidence>
<name>A0A8H6LZB5_9AGAR</name>
<keyword evidence="2" id="KW-1185">Reference proteome</keyword>
<organism evidence="1 2">
    <name type="scientific">Ephemerocybe angulata</name>
    <dbReference type="NCBI Taxonomy" id="980116"/>
    <lineage>
        <taxon>Eukaryota</taxon>
        <taxon>Fungi</taxon>
        <taxon>Dikarya</taxon>
        <taxon>Basidiomycota</taxon>
        <taxon>Agaricomycotina</taxon>
        <taxon>Agaricomycetes</taxon>
        <taxon>Agaricomycetidae</taxon>
        <taxon>Agaricales</taxon>
        <taxon>Agaricineae</taxon>
        <taxon>Psathyrellaceae</taxon>
        <taxon>Ephemerocybe</taxon>
    </lineage>
</organism>
<comment type="caution">
    <text evidence="1">The sequence shown here is derived from an EMBL/GenBank/DDBJ whole genome shotgun (WGS) entry which is preliminary data.</text>
</comment>
<evidence type="ECO:0000313" key="1">
    <source>
        <dbReference type="EMBL" id="KAF6746601.1"/>
    </source>
</evidence>
<proteinExistence type="predicted"/>